<dbReference type="AlphaFoldDB" id="A0A8X6U2R7"/>
<name>A0A8X6U2R7_NEPPI</name>
<evidence type="ECO:0000313" key="1">
    <source>
        <dbReference type="EMBL" id="GFT74369.1"/>
    </source>
</evidence>
<comment type="caution">
    <text evidence="1">The sequence shown here is derived from an EMBL/GenBank/DDBJ whole genome shotgun (WGS) entry which is preliminary data.</text>
</comment>
<organism evidence="1 2">
    <name type="scientific">Nephila pilipes</name>
    <name type="common">Giant wood spider</name>
    <name type="synonym">Nephila maculata</name>
    <dbReference type="NCBI Taxonomy" id="299642"/>
    <lineage>
        <taxon>Eukaryota</taxon>
        <taxon>Metazoa</taxon>
        <taxon>Ecdysozoa</taxon>
        <taxon>Arthropoda</taxon>
        <taxon>Chelicerata</taxon>
        <taxon>Arachnida</taxon>
        <taxon>Araneae</taxon>
        <taxon>Araneomorphae</taxon>
        <taxon>Entelegynae</taxon>
        <taxon>Araneoidea</taxon>
        <taxon>Nephilidae</taxon>
        <taxon>Nephila</taxon>
    </lineage>
</organism>
<dbReference type="Proteomes" id="UP000887013">
    <property type="component" value="Unassembled WGS sequence"/>
</dbReference>
<sequence length="75" mass="8348">MYIPKLHALVIPEDDIQHQSSFDSGVIMTIVQDPILWLQLRDSYDRVSLCPSPVQTGTAIEDLVMDSPALPLCLP</sequence>
<keyword evidence="2" id="KW-1185">Reference proteome</keyword>
<reference evidence="1" key="1">
    <citation type="submission" date="2020-08" db="EMBL/GenBank/DDBJ databases">
        <title>Multicomponent nature underlies the extraordinary mechanical properties of spider dragline silk.</title>
        <authorList>
            <person name="Kono N."/>
            <person name="Nakamura H."/>
            <person name="Mori M."/>
            <person name="Yoshida Y."/>
            <person name="Ohtoshi R."/>
            <person name="Malay A.D."/>
            <person name="Moran D.A.P."/>
            <person name="Tomita M."/>
            <person name="Numata K."/>
            <person name="Arakawa K."/>
        </authorList>
    </citation>
    <scope>NUCLEOTIDE SEQUENCE</scope>
</reference>
<accession>A0A8X6U2R7</accession>
<evidence type="ECO:0000313" key="2">
    <source>
        <dbReference type="Proteomes" id="UP000887013"/>
    </source>
</evidence>
<dbReference type="EMBL" id="BMAW01117284">
    <property type="protein sequence ID" value="GFT74369.1"/>
    <property type="molecule type" value="Genomic_DNA"/>
</dbReference>
<protein>
    <submittedName>
        <fullName evidence="1">Uncharacterized protein</fullName>
    </submittedName>
</protein>
<proteinExistence type="predicted"/>
<gene>
    <name evidence="1" type="ORF">NPIL_544211</name>
</gene>